<dbReference type="InterPro" id="IPR036865">
    <property type="entry name" value="CRAL-TRIO_dom_sf"/>
</dbReference>
<dbReference type="AlphaFoldDB" id="A0A151WEN8"/>
<dbReference type="STRING" id="64791.A0A151WEN8"/>
<evidence type="ECO:0000313" key="2">
    <source>
        <dbReference type="EMBL" id="KYQ46324.1"/>
    </source>
</evidence>
<dbReference type="Gene3D" id="1.10.8.20">
    <property type="entry name" value="N-terminal domain of phosphatidylinositol transfer protein sec14p"/>
    <property type="match status" value="1"/>
</dbReference>
<dbReference type="PANTHER" id="PTHR10174">
    <property type="entry name" value="ALPHA-TOCOPHEROL TRANSFER PROTEIN-RELATED"/>
    <property type="match status" value="1"/>
</dbReference>
<dbReference type="InterPro" id="IPR011074">
    <property type="entry name" value="CRAL/TRIO_N_dom"/>
</dbReference>
<organism evidence="2 3">
    <name type="scientific">Mycetomoellerius zeteki</name>
    <dbReference type="NCBI Taxonomy" id="64791"/>
    <lineage>
        <taxon>Eukaryota</taxon>
        <taxon>Metazoa</taxon>
        <taxon>Ecdysozoa</taxon>
        <taxon>Arthropoda</taxon>
        <taxon>Hexapoda</taxon>
        <taxon>Insecta</taxon>
        <taxon>Pterygota</taxon>
        <taxon>Neoptera</taxon>
        <taxon>Endopterygota</taxon>
        <taxon>Hymenoptera</taxon>
        <taxon>Apocrita</taxon>
        <taxon>Aculeata</taxon>
        <taxon>Formicoidea</taxon>
        <taxon>Formicidae</taxon>
        <taxon>Myrmicinae</taxon>
        <taxon>Mycetomoellerius</taxon>
    </lineage>
</organism>
<dbReference type="SUPFAM" id="SSF52087">
    <property type="entry name" value="CRAL/TRIO domain"/>
    <property type="match status" value="1"/>
</dbReference>
<dbReference type="PANTHER" id="PTHR10174:SF224">
    <property type="entry name" value="RETINOL-BINDING PROTEIN PINTA"/>
    <property type="match status" value="1"/>
</dbReference>
<dbReference type="InterPro" id="IPR001251">
    <property type="entry name" value="CRAL-TRIO_dom"/>
</dbReference>
<dbReference type="Gene3D" id="3.40.525.10">
    <property type="entry name" value="CRAL-TRIO lipid binding domain"/>
    <property type="match status" value="1"/>
</dbReference>
<protein>
    <submittedName>
        <fullName evidence="2">Alpha-tocopherol transfer protein</fullName>
    </submittedName>
</protein>
<dbReference type="EMBL" id="KQ983238">
    <property type="protein sequence ID" value="KYQ46324.1"/>
    <property type="molecule type" value="Genomic_DNA"/>
</dbReference>
<dbReference type="SUPFAM" id="SSF46938">
    <property type="entry name" value="CRAL/TRIO N-terminal domain"/>
    <property type="match status" value="1"/>
</dbReference>
<sequence>MANASSYDDSVNKCYDRHELTSEDKRYAATYLNETDETRESAVAEIKRWIEESDDIHARMDDFLILRFLRVSKFNIEKCKIRIRNCYKQRSELPEWFTNTDPFQPELQEMIDLGSALPLRKPDNQGRLIVIVRCTRHDPTIHKMLDLIKMITIALDIAMKYYPTGSVYGYALFIDTSNPTLRHIAQLRPSLLMNIVHMCQKCYPGRVKSINVFNVSEIFNGILQIFKSFLTEKMKNIFHVYSYKTTQNCFKDIPANILPVEYGGTDGTIKELTEYWKKLIEENREWLKKDDDNDKIAIWRR</sequence>
<dbReference type="InterPro" id="IPR036273">
    <property type="entry name" value="CRAL/TRIO_N_dom_sf"/>
</dbReference>
<dbReference type="PROSITE" id="PS50191">
    <property type="entry name" value="CRAL_TRIO"/>
    <property type="match status" value="1"/>
</dbReference>
<feature type="domain" description="CRAL-TRIO" evidence="1">
    <location>
        <begin position="104"/>
        <end position="270"/>
    </location>
</feature>
<accession>A0A151WEN8</accession>
<proteinExistence type="predicted"/>
<dbReference type="Pfam" id="PF00650">
    <property type="entry name" value="CRAL_TRIO"/>
    <property type="match status" value="1"/>
</dbReference>
<dbReference type="SMART" id="SM00516">
    <property type="entry name" value="SEC14"/>
    <property type="match status" value="1"/>
</dbReference>
<dbReference type="GO" id="GO:0016020">
    <property type="term" value="C:membrane"/>
    <property type="evidence" value="ECO:0007669"/>
    <property type="project" value="TreeGrafter"/>
</dbReference>
<dbReference type="GO" id="GO:1902936">
    <property type="term" value="F:phosphatidylinositol bisphosphate binding"/>
    <property type="evidence" value="ECO:0007669"/>
    <property type="project" value="TreeGrafter"/>
</dbReference>
<evidence type="ECO:0000259" key="1">
    <source>
        <dbReference type="PROSITE" id="PS50191"/>
    </source>
</evidence>
<gene>
    <name evidence="2" type="ORF">ALC60_14746</name>
</gene>
<dbReference type="Gene3D" id="1.20.5.1200">
    <property type="entry name" value="Alpha-tocopherol transfer"/>
    <property type="match status" value="1"/>
</dbReference>
<dbReference type="Proteomes" id="UP000075809">
    <property type="component" value="Unassembled WGS sequence"/>
</dbReference>
<name>A0A151WEN8_9HYME</name>
<evidence type="ECO:0000313" key="3">
    <source>
        <dbReference type="Proteomes" id="UP000075809"/>
    </source>
</evidence>
<keyword evidence="3" id="KW-1185">Reference proteome</keyword>
<reference evidence="2 3" key="1">
    <citation type="submission" date="2015-09" db="EMBL/GenBank/DDBJ databases">
        <title>Trachymyrmex zeteki WGS genome.</title>
        <authorList>
            <person name="Nygaard S."/>
            <person name="Hu H."/>
            <person name="Boomsma J."/>
            <person name="Zhang G."/>
        </authorList>
    </citation>
    <scope>NUCLEOTIDE SEQUENCE [LARGE SCALE GENOMIC DNA]</scope>
    <source>
        <strain evidence="2">Tzet28-1</strain>
        <tissue evidence="2">Whole body</tissue>
    </source>
</reference>
<dbReference type="CDD" id="cd00170">
    <property type="entry name" value="SEC14"/>
    <property type="match status" value="1"/>
</dbReference>
<dbReference type="SMART" id="SM01100">
    <property type="entry name" value="CRAL_TRIO_N"/>
    <property type="match status" value="1"/>
</dbReference>
<dbReference type="PRINTS" id="PR00180">
    <property type="entry name" value="CRETINALDHBP"/>
</dbReference>